<gene>
    <name evidence="1" type="ORF">VFPPC_17708</name>
</gene>
<name>A0A219AQS0_METCM</name>
<dbReference type="EMBL" id="LSBJ02000003">
    <property type="protein sequence ID" value="OWT43116.1"/>
    <property type="molecule type" value="Genomic_DNA"/>
</dbReference>
<evidence type="ECO:0000313" key="1">
    <source>
        <dbReference type="EMBL" id="OWT43116.1"/>
    </source>
</evidence>
<dbReference type="RefSeq" id="XP_022285565.1">
    <property type="nucleotide sequence ID" value="XM_022429397.1"/>
</dbReference>
<dbReference type="Proteomes" id="UP000078397">
    <property type="component" value="Unassembled WGS sequence"/>
</dbReference>
<dbReference type="KEGG" id="pchm:VFPPC_17708"/>
<proteinExistence type="predicted"/>
<reference evidence="1 2" key="1">
    <citation type="journal article" date="2016" name="PLoS Pathog.">
        <title>Biosynthesis of antibiotic leucinostatins in bio-control fungus Purpureocillium lilacinum and their inhibition on phytophthora revealed by genome mining.</title>
        <authorList>
            <person name="Wang G."/>
            <person name="Liu Z."/>
            <person name="Lin R."/>
            <person name="Li E."/>
            <person name="Mao Z."/>
            <person name="Ling J."/>
            <person name="Yang Y."/>
            <person name="Yin W.B."/>
            <person name="Xie B."/>
        </authorList>
    </citation>
    <scope>NUCLEOTIDE SEQUENCE [LARGE SCALE GENOMIC DNA]</scope>
    <source>
        <strain evidence="1">170</strain>
    </source>
</reference>
<dbReference type="AlphaFoldDB" id="A0A219AQS0"/>
<accession>A0A219AQS0</accession>
<comment type="caution">
    <text evidence="1">The sequence shown here is derived from an EMBL/GenBank/DDBJ whole genome shotgun (WGS) entry which is preliminary data.</text>
</comment>
<sequence>MVSGLPVGTLATSQCFKRSRPRRVHTPHGVLLAFAAQRQTRGIRRNRAFAVMVIQSPSRWRWGMENSECTAVHWKVKQEQMIWKVVASPLSVGESRDDMVPSIATLPQYISSQIQVKNGLWGLQVRIMRLFQV</sequence>
<evidence type="ECO:0000313" key="2">
    <source>
        <dbReference type="Proteomes" id="UP000078397"/>
    </source>
</evidence>
<keyword evidence="2" id="KW-1185">Reference proteome</keyword>
<dbReference type="GeneID" id="33936637"/>
<protein>
    <submittedName>
        <fullName evidence="1">Uncharacterized protein</fullName>
    </submittedName>
</protein>
<organism evidence="1 2">
    <name type="scientific">Pochonia chlamydosporia 170</name>
    <dbReference type="NCBI Taxonomy" id="1380566"/>
    <lineage>
        <taxon>Eukaryota</taxon>
        <taxon>Fungi</taxon>
        <taxon>Dikarya</taxon>
        <taxon>Ascomycota</taxon>
        <taxon>Pezizomycotina</taxon>
        <taxon>Sordariomycetes</taxon>
        <taxon>Hypocreomycetidae</taxon>
        <taxon>Hypocreales</taxon>
        <taxon>Clavicipitaceae</taxon>
        <taxon>Pochonia</taxon>
    </lineage>
</organism>